<dbReference type="EMBL" id="BAABKQ010000001">
    <property type="protein sequence ID" value="GAA4806884.1"/>
    <property type="molecule type" value="Genomic_DNA"/>
</dbReference>
<protein>
    <submittedName>
        <fullName evidence="1">Uncharacterized protein</fullName>
    </submittedName>
</protein>
<dbReference type="Proteomes" id="UP001500839">
    <property type="component" value="Unassembled WGS sequence"/>
</dbReference>
<accession>A0ABP9CAA0</accession>
<keyword evidence="2" id="KW-1185">Reference proteome</keyword>
<dbReference type="InterPro" id="IPR029033">
    <property type="entry name" value="His_PPase_superfam"/>
</dbReference>
<gene>
    <name evidence="1" type="ORF">GCM10023353_07730</name>
</gene>
<comment type="caution">
    <text evidence="1">The sequence shown here is derived from an EMBL/GenBank/DDBJ whole genome shotgun (WGS) entry which is preliminary data.</text>
</comment>
<proteinExistence type="predicted"/>
<organism evidence="1 2">
    <name type="scientific">Tomitella cavernea</name>
    <dbReference type="NCBI Taxonomy" id="1387982"/>
    <lineage>
        <taxon>Bacteria</taxon>
        <taxon>Bacillati</taxon>
        <taxon>Actinomycetota</taxon>
        <taxon>Actinomycetes</taxon>
        <taxon>Mycobacteriales</taxon>
        <taxon>Tomitella</taxon>
    </lineage>
</organism>
<reference evidence="2" key="1">
    <citation type="journal article" date="2019" name="Int. J. Syst. Evol. Microbiol.">
        <title>The Global Catalogue of Microorganisms (GCM) 10K type strain sequencing project: providing services to taxonomists for standard genome sequencing and annotation.</title>
        <authorList>
            <consortium name="The Broad Institute Genomics Platform"/>
            <consortium name="The Broad Institute Genome Sequencing Center for Infectious Disease"/>
            <person name="Wu L."/>
            <person name="Ma J."/>
        </authorList>
    </citation>
    <scope>NUCLEOTIDE SEQUENCE [LARGE SCALE GENOMIC DNA]</scope>
    <source>
        <strain evidence="2">JCM 18542</strain>
    </source>
</reference>
<dbReference type="RefSeq" id="WP_345602130.1">
    <property type="nucleotide sequence ID" value="NZ_BAABKQ010000001.1"/>
</dbReference>
<sequence>MGDDVDTLVVVGHFPGLPRTALTLAPSGPLTDQVRDGMPTGACIAIATDAAWSALPDVLRGTSDPYGTITAVLTP</sequence>
<name>A0ABP9CAA0_9ACTN</name>
<dbReference type="Gene3D" id="3.40.50.1240">
    <property type="entry name" value="Phosphoglycerate mutase-like"/>
    <property type="match status" value="1"/>
</dbReference>
<evidence type="ECO:0000313" key="2">
    <source>
        <dbReference type="Proteomes" id="UP001500839"/>
    </source>
</evidence>
<evidence type="ECO:0000313" key="1">
    <source>
        <dbReference type="EMBL" id="GAA4806884.1"/>
    </source>
</evidence>